<dbReference type="Proteomes" id="UP000060345">
    <property type="component" value="Chromosome 2"/>
</dbReference>
<evidence type="ECO:0000313" key="4">
    <source>
        <dbReference type="Proteomes" id="UP000682005"/>
    </source>
</evidence>
<keyword evidence="4" id="KW-1185">Reference proteome</keyword>
<evidence type="ECO:0000313" key="2">
    <source>
        <dbReference type="EMBL" id="QUB85753.1"/>
    </source>
</evidence>
<name>A0A0K1NM76_9BACT</name>
<dbReference type="EMBL" id="CP012075">
    <property type="protein sequence ID" value="AKU70140.1"/>
    <property type="molecule type" value="Genomic_DNA"/>
</dbReference>
<dbReference type="STRING" id="1236517.ADJ77_10035"/>
<protein>
    <submittedName>
        <fullName evidence="1">Uncharacterized protein</fullName>
    </submittedName>
</protein>
<dbReference type="Proteomes" id="UP000682005">
    <property type="component" value="Chromosome 2"/>
</dbReference>
<reference evidence="2 4" key="2">
    <citation type="submission" date="2021-03" db="EMBL/GenBank/DDBJ databases">
        <title>Human Oral Microbial Genomes.</title>
        <authorList>
            <person name="Johnston C.D."/>
            <person name="Chen T."/>
            <person name="Dewhirst F.E."/>
        </authorList>
    </citation>
    <scope>NUCLEOTIDE SEQUENCE [LARGE SCALE GENOMIC DNA]</scope>
    <source>
        <strain evidence="2 4">W1435</strain>
    </source>
</reference>
<dbReference type="AlphaFoldDB" id="A0A0K1NM76"/>
<dbReference type="RefSeq" id="WP_025079179.1">
    <property type="nucleotide sequence ID" value="NZ_BAKO01000052.1"/>
</dbReference>
<evidence type="ECO:0000313" key="3">
    <source>
        <dbReference type="Proteomes" id="UP000060345"/>
    </source>
</evidence>
<dbReference type="EMBL" id="CP072369">
    <property type="protein sequence ID" value="QUB85753.1"/>
    <property type="molecule type" value="Genomic_DNA"/>
</dbReference>
<reference evidence="1 3" key="1">
    <citation type="submission" date="2015-07" db="EMBL/GenBank/DDBJ databases">
        <authorList>
            <person name="Noorani M."/>
        </authorList>
    </citation>
    <scope>NUCLEOTIDE SEQUENCE [LARGE SCALE GENOMIC DNA]</scope>
    <source>
        <strain evidence="1 3">W1435</strain>
    </source>
</reference>
<dbReference type="KEGG" id="pfus:ADJ77_10035"/>
<sequence length="73" mass="8059">MTTPMIGLIALLVIALIGWVIAELKDKCVTFVHSEEEAEGEEEMREAYEGHGGKELNLKDLLAHNSTNGYESI</sequence>
<proteinExistence type="predicted"/>
<gene>
    <name evidence="1" type="ORF">ADJ77_10035</name>
    <name evidence="2" type="ORF">J5A51_00260</name>
</gene>
<accession>A0A0K1NM76</accession>
<organism evidence="1 3">
    <name type="scientific">Prevotella fusca JCM 17724</name>
    <dbReference type="NCBI Taxonomy" id="1236517"/>
    <lineage>
        <taxon>Bacteria</taxon>
        <taxon>Pseudomonadati</taxon>
        <taxon>Bacteroidota</taxon>
        <taxon>Bacteroidia</taxon>
        <taxon>Bacteroidales</taxon>
        <taxon>Prevotellaceae</taxon>
        <taxon>Prevotella</taxon>
    </lineage>
</organism>
<evidence type="ECO:0000313" key="1">
    <source>
        <dbReference type="EMBL" id="AKU70140.1"/>
    </source>
</evidence>